<feature type="compositionally biased region" description="Polar residues" evidence="1">
    <location>
        <begin position="42"/>
        <end position="62"/>
    </location>
</feature>
<name>A0A3M7LBI6_9FLAO</name>
<organism evidence="2 3">
    <name type="scientific">Chryseobacterium nematophagum</name>
    <dbReference type="NCBI Taxonomy" id="2305228"/>
    <lineage>
        <taxon>Bacteria</taxon>
        <taxon>Pseudomonadati</taxon>
        <taxon>Bacteroidota</taxon>
        <taxon>Flavobacteriia</taxon>
        <taxon>Flavobacteriales</taxon>
        <taxon>Weeksellaceae</taxon>
        <taxon>Chryseobacterium group</taxon>
        <taxon>Chryseobacterium</taxon>
    </lineage>
</organism>
<dbReference type="RefSeq" id="WP_122546471.1">
    <property type="nucleotide sequence ID" value="NZ_QWIV01000013.1"/>
</dbReference>
<gene>
    <name evidence="2" type="ORF">D1632_06825</name>
</gene>
<keyword evidence="3" id="KW-1185">Reference proteome</keyword>
<comment type="caution">
    <text evidence="2">The sequence shown here is derived from an EMBL/GenBank/DDBJ whole genome shotgun (WGS) entry which is preliminary data.</text>
</comment>
<evidence type="ECO:0008006" key="4">
    <source>
        <dbReference type="Google" id="ProtNLM"/>
    </source>
</evidence>
<protein>
    <recommendedName>
        <fullName evidence="4">HTH psq-type domain-containing protein</fullName>
    </recommendedName>
</protein>
<sequence>MAKTPKNQGKTWTQDDIEKLQKLADKNTPTGLIAYQLGRSEGSINNKASQENISLKPTNQSPYDRKVSEAKKNSSK</sequence>
<dbReference type="Proteomes" id="UP000267524">
    <property type="component" value="Unassembled WGS sequence"/>
</dbReference>
<reference evidence="2 3" key="1">
    <citation type="submission" date="2018-08" db="EMBL/GenBank/DDBJ databases">
        <title>Chryseobacterium nematophagum: a novel matrix digesting pathogen of nematodes.</title>
        <authorList>
            <person name="Page A."/>
            <person name="Roberts M."/>
            <person name="Felix M.-A."/>
            <person name="Weir W."/>
        </authorList>
    </citation>
    <scope>NUCLEOTIDE SEQUENCE [LARGE SCALE GENOMIC DNA]</scope>
    <source>
        <strain evidence="2 3">JUb275</strain>
    </source>
</reference>
<proteinExistence type="predicted"/>
<evidence type="ECO:0000256" key="1">
    <source>
        <dbReference type="SAM" id="MobiDB-lite"/>
    </source>
</evidence>
<dbReference type="AlphaFoldDB" id="A0A3M7LBI6"/>
<feature type="region of interest" description="Disordered" evidence="1">
    <location>
        <begin position="40"/>
        <end position="76"/>
    </location>
</feature>
<evidence type="ECO:0000313" key="2">
    <source>
        <dbReference type="EMBL" id="RMZ59350.1"/>
    </source>
</evidence>
<evidence type="ECO:0000313" key="3">
    <source>
        <dbReference type="Proteomes" id="UP000267524"/>
    </source>
</evidence>
<dbReference type="EMBL" id="QWIV01000013">
    <property type="protein sequence ID" value="RMZ59350.1"/>
    <property type="molecule type" value="Genomic_DNA"/>
</dbReference>
<feature type="compositionally biased region" description="Basic and acidic residues" evidence="1">
    <location>
        <begin position="63"/>
        <end position="76"/>
    </location>
</feature>
<accession>A0A3M7LBI6</accession>